<evidence type="ECO:0000313" key="13">
    <source>
        <dbReference type="EMBL" id="KAA0971871.1"/>
    </source>
</evidence>
<evidence type="ECO:0000256" key="8">
    <source>
        <dbReference type="ARBA" id="ARBA00023316"/>
    </source>
</evidence>
<keyword evidence="5" id="KW-0378">Hydrolase</keyword>
<proteinExistence type="inferred from homology"/>
<evidence type="ECO:0000256" key="10">
    <source>
        <dbReference type="SAM" id="MobiDB-lite"/>
    </source>
</evidence>
<keyword evidence="4" id="KW-0808">Transferase</keyword>
<name>A0A5B0E1M5_9HYPH</name>
<gene>
    <name evidence="13" type="ORF">FPY71_01715</name>
</gene>
<evidence type="ECO:0000256" key="6">
    <source>
        <dbReference type="ARBA" id="ARBA00022960"/>
    </source>
</evidence>
<keyword evidence="11" id="KW-0732">Signal</keyword>
<evidence type="ECO:0000256" key="9">
    <source>
        <dbReference type="PROSITE-ProRule" id="PRU01373"/>
    </source>
</evidence>
<sequence length="238" mass="25920">MNRLYLTAVLFCGLAGIATALPAQAQATRHFNHADQRWESSDRTSRATRTMPKPDARFARTSVSLTTREKPGTIIIDTDRKFLYHVHGNNSATRYGVGVGKEGFSWGGAMQVGRKAEWPGWTPPARMRERERAKGRILPAYMKGGPDNPLGARALYLYRGGKDSLFRIHGTNQPWTIGQNMSSGCIRMLNEDVIHLYGSVTPGTKVVVIGPGGAGRDAVYTETGRSRTAGGLGQIFGG</sequence>
<feature type="active site" description="Proton donor/acceptor" evidence="9">
    <location>
        <position position="169"/>
    </location>
</feature>
<keyword evidence="6 9" id="KW-0133">Cell shape</keyword>
<dbReference type="InterPro" id="IPR038063">
    <property type="entry name" value="Transpep_catalytic_dom"/>
</dbReference>
<dbReference type="AlphaFoldDB" id="A0A5B0E1M5"/>
<evidence type="ECO:0000313" key="14">
    <source>
        <dbReference type="Proteomes" id="UP000324738"/>
    </source>
</evidence>
<evidence type="ECO:0000256" key="7">
    <source>
        <dbReference type="ARBA" id="ARBA00022984"/>
    </source>
</evidence>
<dbReference type="InterPro" id="IPR005490">
    <property type="entry name" value="LD_TPept_cat_dom"/>
</dbReference>
<dbReference type="Proteomes" id="UP000324738">
    <property type="component" value="Unassembled WGS sequence"/>
</dbReference>
<feature type="signal peptide" evidence="11">
    <location>
        <begin position="1"/>
        <end position="25"/>
    </location>
</feature>
<dbReference type="FunFam" id="2.40.440.10:FF:000002">
    <property type="entry name" value="L,D-transpeptidase ErfK/SrfK"/>
    <property type="match status" value="1"/>
</dbReference>
<dbReference type="OrthoDB" id="8402157at2"/>
<dbReference type="GO" id="GO:0018104">
    <property type="term" value="P:peptidoglycan-protein cross-linking"/>
    <property type="evidence" value="ECO:0007669"/>
    <property type="project" value="TreeGrafter"/>
</dbReference>
<comment type="pathway">
    <text evidence="1 9">Cell wall biogenesis; peptidoglycan biosynthesis.</text>
</comment>
<dbReference type="Gene3D" id="2.40.440.10">
    <property type="entry name" value="L,D-transpeptidase catalytic domain-like"/>
    <property type="match status" value="1"/>
</dbReference>
<dbReference type="SUPFAM" id="SSF141523">
    <property type="entry name" value="L,D-transpeptidase catalytic domain-like"/>
    <property type="match status" value="1"/>
</dbReference>
<dbReference type="UniPathway" id="UPA00219"/>
<evidence type="ECO:0000256" key="2">
    <source>
        <dbReference type="ARBA" id="ARBA00005992"/>
    </source>
</evidence>
<dbReference type="RefSeq" id="WP_149297018.1">
    <property type="nucleotide sequence ID" value="NZ_VTWH01000001.1"/>
</dbReference>
<evidence type="ECO:0000256" key="1">
    <source>
        <dbReference type="ARBA" id="ARBA00004752"/>
    </source>
</evidence>
<feature type="region of interest" description="Disordered" evidence="10">
    <location>
        <begin position="29"/>
        <end position="53"/>
    </location>
</feature>
<feature type="active site" description="Nucleophile" evidence="9">
    <location>
        <position position="185"/>
    </location>
</feature>
<dbReference type="CDD" id="cd16913">
    <property type="entry name" value="YkuD_like"/>
    <property type="match status" value="1"/>
</dbReference>
<keyword evidence="3" id="KW-0328">Glycosyltransferase</keyword>
<evidence type="ECO:0000259" key="12">
    <source>
        <dbReference type="PROSITE" id="PS52029"/>
    </source>
</evidence>
<organism evidence="13 14">
    <name type="scientific">Aureimonas fodinaquatilis</name>
    <dbReference type="NCBI Taxonomy" id="2565783"/>
    <lineage>
        <taxon>Bacteria</taxon>
        <taxon>Pseudomonadati</taxon>
        <taxon>Pseudomonadota</taxon>
        <taxon>Alphaproteobacteria</taxon>
        <taxon>Hyphomicrobiales</taxon>
        <taxon>Aurantimonadaceae</taxon>
        <taxon>Aureimonas</taxon>
    </lineage>
</organism>
<feature type="chain" id="PRO_5022755042" evidence="11">
    <location>
        <begin position="26"/>
        <end position="238"/>
    </location>
</feature>
<comment type="similarity">
    <text evidence="2">Belongs to the YkuD family.</text>
</comment>
<dbReference type="PANTHER" id="PTHR30582">
    <property type="entry name" value="L,D-TRANSPEPTIDASE"/>
    <property type="match status" value="1"/>
</dbReference>
<dbReference type="PANTHER" id="PTHR30582:SF24">
    <property type="entry name" value="L,D-TRANSPEPTIDASE ERFK_SRFK-RELATED"/>
    <property type="match status" value="1"/>
</dbReference>
<dbReference type="GO" id="GO:0008360">
    <property type="term" value="P:regulation of cell shape"/>
    <property type="evidence" value="ECO:0007669"/>
    <property type="project" value="UniProtKB-UniRule"/>
</dbReference>
<protein>
    <submittedName>
        <fullName evidence="13">L,D-transpeptidase</fullName>
    </submittedName>
</protein>
<keyword evidence="7 9" id="KW-0573">Peptidoglycan synthesis</keyword>
<evidence type="ECO:0000256" key="5">
    <source>
        <dbReference type="ARBA" id="ARBA00022801"/>
    </source>
</evidence>
<keyword evidence="8 9" id="KW-0961">Cell wall biogenesis/degradation</keyword>
<evidence type="ECO:0000256" key="4">
    <source>
        <dbReference type="ARBA" id="ARBA00022679"/>
    </source>
</evidence>
<dbReference type="GO" id="GO:0071555">
    <property type="term" value="P:cell wall organization"/>
    <property type="evidence" value="ECO:0007669"/>
    <property type="project" value="UniProtKB-UniRule"/>
</dbReference>
<dbReference type="GO" id="GO:0005576">
    <property type="term" value="C:extracellular region"/>
    <property type="evidence" value="ECO:0007669"/>
    <property type="project" value="TreeGrafter"/>
</dbReference>
<dbReference type="GO" id="GO:0071972">
    <property type="term" value="F:peptidoglycan L,D-transpeptidase activity"/>
    <property type="evidence" value="ECO:0007669"/>
    <property type="project" value="TreeGrafter"/>
</dbReference>
<feature type="domain" description="L,D-TPase catalytic" evidence="12">
    <location>
        <begin position="72"/>
        <end position="209"/>
    </location>
</feature>
<evidence type="ECO:0000256" key="11">
    <source>
        <dbReference type="SAM" id="SignalP"/>
    </source>
</evidence>
<feature type="compositionally biased region" description="Basic and acidic residues" evidence="10">
    <location>
        <begin position="32"/>
        <end position="45"/>
    </location>
</feature>
<dbReference type="InterPro" id="IPR050979">
    <property type="entry name" value="LD-transpeptidase"/>
</dbReference>
<evidence type="ECO:0000256" key="3">
    <source>
        <dbReference type="ARBA" id="ARBA00022676"/>
    </source>
</evidence>
<accession>A0A5B0E1M5</accession>
<dbReference type="Pfam" id="PF03734">
    <property type="entry name" value="YkuD"/>
    <property type="match status" value="1"/>
</dbReference>
<comment type="caution">
    <text evidence="13">The sequence shown here is derived from an EMBL/GenBank/DDBJ whole genome shotgun (WGS) entry which is preliminary data.</text>
</comment>
<dbReference type="PROSITE" id="PS52029">
    <property type="entry name" value="LD_TPASE"/>
    <property type="match status" value="1"/>
</dbReference>
<dbReference type="EMBL" id="VTWH01000001">
    <property type="protein sequence ID" value="KAA0971871.1"/>
    <property type="molecule type" value="Genomic_DNA"/>
</dbReference>
<reference evidence="13 14" key="1">
    <citation type="submission" date="2019-08" db="EMBL/GenBank/DDBJ databases">
        <title>Aureimonas fodiniaquatilis sp. nov., isolated from a coal mine wastewater.</title>
        <authorList>
            <person name="Kim W."/>
        </authorList>
    </citation>
    <scope>NUCLEOTIDE SEQUENCE [LARGE SCALE GENOMIC DNA]</scope>
    <source>
        <strain evidence="13 14">CAU 1482</strain>
    </source>
</reference>
<dbReference type="GO" id="GO:0016757">
    <property type="term" value="F:glycosyltransferase activity"/>
    <property type="evidence" value="ECO:0007669"/>
    <property type="project" value="UniProtKB-KW"/>
</dbReference>
<keyword evidence="14" id="KW-1185">Reference proteome</keyword>